<keyword evidence="1" id="KW-0175">Coiled coil</keyword>
<accession>A0ABR4J0E5</accession>
<feature type="coiled-coil region" evidence="1">
    <location>
        <begin position="317"/>
        <end position="351"/>
    </location>
</feature>
<keyword evidence="4" id="KW-1185">Reference proteome</keyword>
<evidence type="ECO:0000313" key="3">
    <source>
        <dbReference type="EMBL" id="KAL2833513.1"/>
    </source>
</evidence>
<organism evidence="3 4">
    <name type="scientific">Aspergillus pseudoustus</name>
    <dbReference type="NCBI Taxonomy" id="1810923"/>
    <lineage>
        <taxon>Eukaryota</taxon>
        <taxon>Fungi</taxon>
        <taxon>Dikarya</taxon>
        <taxon>Ascomycota</taxon>
        <taxon>Pezizomycotina</taxon>
        <taxon>Eurotiomycetes</taxon>
        <taxon>Eurotiomycetidae</taxon>
        <taxon>Eurotiales</taxon>
        <taxon>Aspergillaceae</taxon>
        <taxon>Aspergillus</taxon>
        <taxon>Aspergillus subgen. Nidulantes</taxon>
    </lineage>
</organism>
<evidence type="ECO:0000313" key="4">
    <source>
        <dbReference type="Proteomes" id="UP001610446"/>
    </source>
</evidence>
<dbReference type="Proteomes" id="UP001610446">
    <property type="component" value="Unassembled WGS sequence"/>
</dbReference>
<name>A0ABR4J0E5_9EURO</name>
<evidence type="ECO:0000256" key="1">
    <source>
        <dbReference type="SAM" id="Coils"/>
    </source>
</evidence>
<feature type="region of interest" description="Disordered" evidence="2">
    <location>
        <begin position="439"/>
        <end position="477"/>
    </location>
</feature>
<dbReference type="EMBL" id="JBFXLU010000242">
    <property type="protein sequence ID" value="KAL2833513.1"/>
    <property type="molecule type" value="Genomic_DNA"/>
</dbReference>
<sequence length="575" mass="65838">MWDSNDDDSHYPPSAPRYAESGKFTYNDGGLRYDDVPRAREEDLKREVRRRKRHYTKPWAIAQLSLYGIDHKKSDSAASIQKVFESAVKGGRCKSPTAELQAFEAGLAEQYRRQLLEHAETVKRWEQRQFAQMLSAADEARYNTDLFLAKYFLTSSGQPDKTKQKEALILDDLAPYDLVDKVSAIPGLACRTTRYVTLVGWAESITPAALDVAFAKLDSSIRKRYKIDLPTEEGEMDLDRFMAKYFWCSCTNRVPDQAKTPEPLKFKLSSFRKDDLEAKLRAAVDMTPGLHFEYASGWSGTMELGGPTEYMVVGWGAEKVNSLVRALEAQRRTMQAEEEAQEKKRQEEEEAEFWRPHTAFMATYRSTSGPLTLDDLKGSYMVRCDKLSEKYNCQNMRIEIQPPTNPLGVVAAFDFDILSGTMLLSLSEDSLHAFAEELSVDPDSEPDSGVDDWSEPTQKRKRTGDDGNNPNRIIRRRLGEAPKPNRVYFRWAGASVPENELDGPMDELDDRGYLDFSPDNKAVAYGVWIYLTFFGRDEKINMSVHKIANEPSEEPRNKWSDYQDPKYYDIYPKWK</sequence>
<evidence type="ECO:0000256" key="2">
    <source>
        <dbReference type="SAM" id="MobiDB-lite"/>
    </source>
</evidence>
<reference evidence="3 4" key="1">
    <citation type="submission" date="2024-07" db="EMBL/GenBank/DDBJ databases">
        <title>Section-level genome sequencing and comparative genomics of Aspergillus sections Usti and Cavernicolus.</title>
        <authorList>
            <consortium name="Lawrence Berkeley National Laboratory"/>
            <person name="Nybo J.L."/>
            <person name="Vesth T.C."/>
            <person name="Theobald S."/>
            <person name="Frisvad J.C."/>
            <person name="Larsen T.O."/>
            <person name="Kjaerboelling I."/>
            <person name="Rothschild-Mancinelli K."/>
            <person name="Lyhne E.K."/>
            <person name="Kogle M.E."/>
            <person name="Barry K."/>
            <person name="Clum A."/>
            <person name="Na H."/>
            <person name="Ledsgaard L."/>
            <person name="Lin J."/>
            <person name="Lipzen A."/>
            <person name="Kuo A."/>
            <person name="Riley R."/>
            <person name="Mondo S."/>
            <person name="Labutti K."/>
            <person name="Haridas S."/>
            <person name="Pangalinan J."/>
            <person name="Salamov A.A."/>
            <person name="Simmons B.A."/>
            <person name="Magnuson J.K."/>
            <person name="Chen J."/>
            <person name="Drula E."/>
            <person name="Henrissat B."/>
            <person name="Wiebenga A."/>
            <person name="Lubbers R.J."/>
            <person name="Gomes A.C."/>
            <person name="Makela M.R."/>
            <person name="Stajich J."/>
            <person name="Grigoriev I.V."/>
            <person name="Mortensen U.H."/>
            <person name="De Vries R.P."/>
            <person name="Baker S.E."/>
            <person name="Andersen M.R."/>
        </authorList>
    </citation>
    <scope>NUCLEOTIDE SEQUENCE [LARGE SCALE GENOMIC DNA]</scope>
    <source>
        <strain evidence="3 4">CBS 123904</strain>
    </source>
</reference>
<gene>
    <name evidence="3" type="ORF">BJY01DRAFT_253477</name>
</gene>
<protein>
    <submittedName>
        <fullName evidence="3">Uncharacterized protein</fullName>
    </submittedName>
</protein>
<feature type="compositionally biased region" description="Acidic residues" evidence="2">
    <location>
        <begin position="439"/>
        <end position="454"/>
    </location>
</feature>
<proteinExistence type="predicted"/>
<comment type="caution">
    <text evidence="3">The sequence shown here is derived from an EMBL/GenBank/DDBJ whole genome shotgun (WGS) entry which is preliminary data.</text>
</comment>
<feature type="region of interest" description="Disordered" evidence="2">
    <location>
        <begin position="1"/>
        <end position="32"/>
    </location>
</feature>